<dbReference type="InterPro" id="IPR000209">
    <property type="entry name" value="Peptidase_S8/S53_dom"/>
</dbReference>
<organism evidence="12 13">
    <name type="scientific">Cylindrotheca closterium</name>
    <dbReference type="NCBI Taxonomy" id="2856"/>
    <lineage>
        <taxon>Eukaryota</taxon>
        <taxon>Sar</taxon>
        <taxon>Stramenopiles</taxon>
        <taxon>Ochrophyta</taxon>
        <taxon>Bacillariophyta</taxon>
        <taxon>Bacillariophyceae</taxon>
        <taxon>Bacillariophycidae</taxon>
        <taxon>Bacillariales</taxon>
        <taxon>Bacillariaceae</taxon>
        <taxon>Cylindrotheca</taxon>
    </lineage>
</organism>
<evidence type="ECO:0000256" key="9">
    <source>
        <dbReference type="SAM" id="SignalP"/>
    </source>
</evidence>
<feature type="region of interest" description="Disordered" evidence="8">
    <location>
        <begin position="50"/>
        <end position="71"/>
    </location>
</feature>
<dbReference type="Pfam" id="PF00082">
    <property type="entry name" value="Peptidase_S8"/>
    <property type="match status" value="1"/>
</dbReference>
<evidence type="ECO:0000256" key="2">
    <source>
        <dbReference type="ARBA" id="ARBA00022670"/>
    </source>
</evidence>
<feature type="signal peptide" evidence="9">
    <location>
        <begin position="1"/>
        <end position="28"/>
    </location>
</feature>
<evidence type="ECO:0000256" key="4">
    <source>
        <dbReference type="ARBA" id="ARBA00022825"/>
    </source>
</evidence>
<feature type="compositionally biased region" description="Gly residues" evidence="8">
    <location>
        <begin position="58"/>
        <end position="67"/>
    </location>
</feature>
<dbReference type="SUPFAM" id="SSF52743">
    <property type="entry name" value="Subtilisin-like"/>
    <property type="match status" value="1"/>
</dbReference>
<evidence type="ECO:0000256" key="1">
    <source>
        <dbReference type="ARBA" id="ARBA00011073"/>
    </source>
</evidence>
<feature type="active site" description="Charge relay system" evidence="7">
    <location>
        <position position="200"/>
    </location>
</feature>
<reference evidence="12" key="1">
    <citation type="submission" date="2023-08" db="EMBL/GenBank/DDBJ databases">
        <authorList>
            <person name="Audoor S."/>
            <person name="Bilcke G."/>
        </authorList>
    </citation>
    <scope>NUCLEOTIDE SEQUENCE</scope>
</reference>
<keyword evidence="2 7" id="KW-0645">Protease</keyword>
<name>A0AAD2JIX8_9STRA</name>
<keyword evidence="9" id="KW-0732">Signal</keyword>
<comment type="catalytic activity">
    <reaction evidence="5">
        <text>Hydrolysis of proteins with broad specificity for peptide bonds, and a preference for a large uncharged residue in P1. Hydrolyzes peptide amides.</text>
        <dbReference type="EC" id="3.4.21.62"/>
    </reaction>
</comment>
<feature type="region of interest" description="Disordered" evidence="8">
    <location>
        <begin position="474"/>
        <end position="515"/>
    </location>
</feature>
<feature type="chain" id="PRO_5042290705" description="subtilisin" evidence="9">
    <location>
        <begin position="29"/>
        <end position="590"/>
    </location>
</feature>
<evidence type="ECO:0000259" key="10">
    <source>
        <dbReference type="Pfam" id="PF00082"/>
    </source>
</evidence>
<evidence type="ECO:0000256" key="7">
    <source>
        <dbReference type="PROSITE-ProRule" id="PRU01240"/>
    </source>
</evidence>
<dbReference type="GO" id="GO:0006508">
    <property type="term" value="P:proteolysis"/>
    <property type="evidence" value="ECO:0007669"/>
    <property type="project" value="UniProtKB-KW"/>
</dbReference>
<dbReference type="InterPro" id="IPR023828">
    <property type="entry name" value="Peptidase_S8_Ser-AS"/>
</dbReference>
<evidence type="ECO:0000313" key="12">
    <source>
        <dbReference type="EMBL" id="CAJ1954199.1"/>
    </source>
</evidence>
<keyword evidence="4 7" id="KW-0720">Serine protease</keyword>
<feature type="domain" description="Peptidase S8/S53" evidence="10">
    <location>
        <begin position="196"/>
        <end position="455"/>
    </location>
</feature>
<dbReference type="GO" id="GO:0004252">
    <property type="term" value="F:serine-type endopeptidase activity"/>
    <property type="evidence" value="ECO:0007669"/>
    <property type="project" value="UniProtKB-UniRule"/>
</dbReference>
<sequence>MMVRHSHSMIVLLSQVLLGCLLASVANCELFDFFDGGVDRTDTIDTAQQSSYYNPQEAGGGGGGGGGGDDEEMIKIMVGFRDKGDGNNYKRNQRMQSRDGSSKSKITYEFQNTNGMAMEVTRAEFEQMKQDPAFSTVEEDVEVRVATPATPTANNNTMEAHERWLAEARSYGLAMTQADQAIPVPPSEWSQCVAYMCIVDSGVYVNHNDIPYNRNDGYTDGSAFGQAAGDQWWNPIKTPHGTNVAGIMFATGGNDAGMVGVIPQHPSQSKVCLRVAKVFPNGQEVTSVSAILQAVEWCASVTARNNKPMVINLSLATDIKTSTEERVYQRVYDQGVLIVGAAGNLGNAKVSYPASHRSVMSVGSVSSNKQRSSFSQYNDFLEIVGPGTDILATNADGSSIGTLSGTSFAAPYVAAIAARIWARNPHCSNEQVRSSLRDSAIRLGNGVPNQEYGYGLVQAVAAYNNLVNKNCNKPTPAPTPYPTTPPTPPPTPGPTLSPSKMPTNVPSMEPTAAPSIEPTETCQQRLFSCERDEDCCRGLVCAIDSLETTENWVCRASTDSGMRNKPRLSQMDNSQCRGGFAGGCSKYDSW</sequence>
<dbReference type="Pfam" id="PF05922">
    <property type="entry name" value="Inhibitor_I9"/>
    <property type="match status" value="1"/>
</dbReference>
<evidence type="ECO:0000259" key="11">
    <source>
        <dbReference type="Pfam" id="PF05922"/>
    </source>
</evidence>
<dbReference type="PANTHER" id="PTHR43806:SF11">
    <property type="entry name" value="CEREVISIN-RELATED"/>
    <property type="match status" value="1"/>
</dbReference>
<feature type="compositionally biased region" description="Pro residues" evidence="8">
    <location>
        <begin position="475"/>
        <end position="495"/>
    </location>
</feature>
<proteinExistence type="inferred from homology"/>
<dbReference type="Gene3D" id="3.30.70.80">
    <property type="entry name" value="Peptidase S8 propeptide/proteinase inhibitor I9"/>
    <property type="match status" value="1"/>
</dbReference>
<dbReference type="EC" id="3.4.21.62" evidence="6"/>
<gene>
    <name evidence="12" type="ORF">CYCCA115_LOCUS14794</name>
</gene>
<dbReference type="InterPro" id="IPR036852">
    <property type="entry name" value="Peptidase_S8/S53_dom_sf"/>
</dbReference>
<evidence type="ECO:0000256" key="6">
    <source>
        <dbReference type="ARBA" id="ARBA00023619"/>
    </source>
</evidence>
<evidence type="ECO:0000313" key="13">
    <source>
        <dbReference type="Proteomes" id="UP001295423"/>
    </source>
</evidence>
<keyword evidence="3 7" id="KW-0378">Hydrolase</keyword>
<dbReference type="InterPro" id="IPR037045">
    <property type="entry name" value="S8pro/Inhibitor_I9_sf"/>
</dbReference>
<dbReference type="PROSITE" id="PS51892">
    <property type="entry name" value="SUBTILASE"/>
    <property type="match status" value="1"/>
</dbReference>
<dbReference type="Proteomes" id="UP001295423">
    <property type="component" value="Unassembled WGS sequence"/>
</dbReference>
<comment type="caution">
    <text evidence="12">The sequence shown here is derived from an EMBL/GenBank/DDBJ whole genome shotgun (WGS) entry which is preliminary data.</text>
</comment>
<dbReference type="PROSITE" id="PS51257">
    <property type="entry name" value="PROKAR_LIPOPROTEIN"/>
    <property type="match status" value="1"/>
</dbReference>
<dbReference type="EMBL" id="CAKOGP040001858">
    <property type="protein sequence ID" value="CAJ1954199.1"/>
    <property type="molecule type" value="Genomic_DNA"/>
</dbReference>
<evidence type="ECO:0000256" key="8">
    <source>
        <dbReference type="SAM" id="MobiDB-lite"/>
    </source>
</evidence>
<evidence type="ECO:0000256" key="5">
    <source>
        <dbReference type="ARBA" id="ARBA00023529"/>
    </source>
</evidence>
<keyword evidence="13" id="KW-1185">Reference proteome</keyword>
<feature type="domain" description="Inhibitor I9" evidence="11">
    <location>
        <begin position="96"/>
        <end position="145"/>
    </location>
</feature>
<feature type="active site" description="Charge relay system" evidence="7">
    <location>
        <position position="240"/>
    </location>
</feature>
<protein>
    <recommendedName>
        <fullName evidence="6">subtilisin</fullName>
        <ecNumber evidence="6">3.4.21.62</ecNumber>
    </recommendedName>
</protein>
<dbReference type="InterPro" id="IPR015500">
    <property type="entry name" value="Peptidase_S8_subtilisin-rel"/>
</dbReference>
<dbReference type="PROSITE" id="PS00138">
    <property type="entry name" value="SUBTILASE_SER"/>
    <property type="match status" value="1"/>
</dbReference>
<evidence type="ECO:0000256" key="3">
    <source>
        <dbReference type="ARBA" id="ARBA00022801"/>
    </source>
</evidence>
<dbReference type="InterPro" id="IPR050131">
    <property type="entry name" value="Peptidase_S8_subtilisin-like"/>
</dbReference>
<dbReference type="Gene3D" id="3.40.50.200">
    <property type="entry name" value="Peptidase S8/S53 domain"/>
    <property type="match status" value="1"/>
</dbReference>
<feature type="active site" description="Charge relay system" evidence="7">
    <location>
        <position position="407"/>
    </location>
</feature>
<dbReference type="PANTHER" id="PTHR43806">
    <property type="entry name" value="PEPTIDASE S8"/>
    <property type="match status" value="1"/>
</dbReference>
<dbReference type="InterPro" id="IPR010259">
    <property type="entry name" value="S8pro/Inhibitor_I9"/>
</dbReference>
<comment type="similarity">
    <text evidence="1 7">Belongs to the peptidase S8 family.</text>
</comment>
<dbReference type="AlphaFoldDB" id="A0AAD2JIX8"/>
<dbReference type="PRINTS" id="PR00723">
    <property type="entry name" value="SUBTILISIN"/>
</dbReference>
<feature type="region of interest" description="Disordered" evidence="8">
    <location>
        <begin position="84"/>
        <end position="103"/>
    </location>
</feature>
<dbReference type="GO" id="GO:0005615">
    <property type="term" value="C:extracellular space"/>
    <property type="evidence" value="ECO:0007669"/>
    <property type="project" value="TreeGrafter"/>
</dbReference>
<feature type="compositionally biased region" description="Polar residues" evidence="8">
    <location>
        <begin position="496"/>
        <end position="506"/>
    </location>
</feature>
<accession>A0AAD2JIX8</accession>